<proteinExistence type="predicted"/>
<dbReference type="InterPro" id="IPR013761">
    <property type="entry name" value="SAM/pointed_sf"/>
</dbReference>
<dbReference type="CDD" id="cd00054">
    <property type="entry name" value="EGF_CA"/>
    <property type="match status" value="2"/>
</dbReference>
<dbReference type="InterPro" id="IPR051022">
    <property type="entry name" value="Notch_Cell-Fate_Det"/>
</dbReference>
<dbReference type="Pfam" id="PF00536">
    <property type="entry name" value="SAM_1"/>
    <property type="match status" value="1"/>
</dbReference>
<feature type="domain" description="SAM" evidence="8">
    <location>
        <begin position="1"/>
        <end position="48"/>
    </location>
</feature>
<evidence type="ECO:0000313" key="10">
    <source>
        <dbReference type="Proteomes" id="UP000000305"/>
    </source>
</evidence>
<dbReference type="PROSITE" id="PS00022">
    <property type="entry name" value="EGF_1"/>
    <property type="match status" value="1"/>
</dbReference>
<dbReference type="SUPFAM" id="SSF47769">
    <property type="entry name" value="SAM/Pointed domain"/>
    <property type="match status" value="1"/>
</dbReference>
<dbReference type="OrthoDB" id="430340at2759"/>
<evidence type="ECO:0000259" key="7">
    <source>
        <dbReference type="PROSITE" id="PS50026"/>
    </source>
</evidence>
<keyword evidence="3" id="KW-0677">Repeat</keyword>
<evidence type="ECO:0000256" key="2">
    <source>
        <dbReference type="ARBA" id="ARBA00022729"/>
    </source>
</evidence>
<dbReference type="InterPro" id="IPR001660">
    <property type="entry name" value="SAM"/>
</dbReference>
<evidence type="ECO:0008006" key="11">
    <source>
        <dbReference type="Google" id="ProtNLM"/>
    </source>
</evidence>
<dbReference type="Pfam" id="PF00008">
    <property type="entry name" value="EGF"/>
    <property type="match status" value="1"/>
</dbReference>
<gene>
    <name evidence="9" type="ORF">DAPPUDRAFT_247963</name>
</gene>
<dbReference type="Gene3D" id="2.10.25.10">
    <property type="entry name" value="Laminin"/>
    <property type="match status" value="2"/>
</dbReference>
<evidence type="ECO:0000256" key="5">
    <source>
        <dbReference type="PROSITE-ProRule" id="PRU00076"/>
    </source>
</evidence>
<comment type="caution">
    <text evidence="5">Lacks conserved residue(s) required for the propagation of feature annotation.</text>
</comment>
<dbReference type="EMBL" id="GL732564">
    <property type="protein sequence ID" value="EFX77075.1"/>
    <property type="molecule type" value="Genomic_DNA"/>
</dbReference>
<accession>E9GTF2</accession>
<dbReference type="SUPFAM" id="SSF57196">
    <property type="entry name" value="EGF/Laminin"/>
    <property type="match status" value="2"/>
</dbReference>
<sequence length="274" mass="29628">MECELFRFNDVDIAVFKTLTNENLLEIGVRSFGARKKLLDAIQDVFISVGKSVCRNGPCSPNPCLAGGTCVRSTRYADNNRIVSSFKCSCRVGTKGIHCETPYCPTLYCLNGGTCHVNRQVKASLAPGASIGAKEQQQSRQDPPQSSSQSPPPTKRFRQPQPFITPVVRFQGDVTRANKTIGASRGAAGLMGTYCASNPCKNGGRCVDNSHAAPGYFTCFCPPNFQGLGELCDFTPCPTSGRECVKSEMTDCLSRGKESCSASRDPLTDRLSPW</sequence>
<feature type="compositionally biased region" description="Low complexity" evidence="6">
    <location>
        <begin position="136"/>
        <end position="149"/>
    </location>
</feature>
<feature type="region of interest" description="Disordered" evidence="6">
    <location>
        <begin position="129"/>
        <end position="163"/>
    </location>
</feature>
<dbReference type="PANTHER" id="PTHR24049">
    <property type="entry name" value="CRUMBS FAMILY MEMBER"/>
    <property type="match status" value="1"/>
</dbReference>
<evidence type="ECO:0000259" key="8">
    <source>
        <dbReference type="PROSITE" id="PS50105"/>
    </source>
</evidence>
<dbReference type="SMART" id="SM00181">
    <property type="entry name" value="EGF"/>
    <property type="match status" value="2"/>
</dbReference>
<keyword evidence="2" id="KW-0732">Signal</keyword>
<reference evidence="9 10" key="1">
    <citation type="journal article" date="2011" name="Science">
        <title>The ecoresponsive genome of Daphnia pulex.</title>
        <authorList>
            <person name="Colbourne J.K."/>
            <person name="Pfrender M.E."/>
            <person name="Gilbert D."/>
            <person name="Thomas W.K."/>
            <person name="Tucker A."/>
            <person name="Oakley T.H."/>
            <person name="Tokishita S."/>
            <person name="Aerts A."/>
            <person name="Arnold G.J."/>
            <person name="Basu M.K."/>
            <person name="Bauer D.J."/>
            <person name="Caceres C.E."/>
            <person name="Carmel L."/>
            <person name="Casola C."/>
            <person name="Choi J.H."/>
            <person name="Detter J.C."/>
            <person name="Dong Q."/>
            <person name="Dusheyko S."/>
            <person name="Eads B.D."/>
            <person name="Frohlich T."/>
            <person name="Geiler-Samerotte K.A."/>
            <person name="Gerlach D."/>
            <person name="Hatcher P."/>
            <person name="Jogdeo S."/>
            <person name="Krijgsveld J."/>
            <person name="Kriventseva E.V."/>
            <person name="Kultz D."/>
            <person name="Laforsch C."/>
            <person name="Lindquist E."/>
            <person name="Lopez J."/>
            <person name="Manak J.R."/>
            <person name="Muller J."/>
            <person name="Pangilinan J."/>
            <person name="Patwardhan R.P."/>
            <person name="Pitluck S."/>
            <person name="Pritham E.J."/>
            <person name="Rechtsteiner A."/>
            <person name="Rho M."/>
            <person name="Rogozin I.B."/>
            <person name="Sakarya O."/>
            <person name="Salamov A."/>
            <person name="Schaack S."/>
            <person name="Shapiro H."/>
            <person name="Shiga Y."/>
            <person name="Skalitzky C."/>
            <person name="Smith Z."/>
            <person name="Souvorov A."/>
            <person name="Sung W."/>
            <person name="Tang Z."/>
            <person name="Tsuchiya D."/>
            <person name="Tu H."/>
            <person name="Vos H."/>
            <person name="Wang M."/>
            <person name="Wolf Y.I."/>
            <person name="Yamagata H."/>
            <person name="Yamada T."/>
            <person name="Ye Y."/>
            <person name="Shaw J.R."/>
            <person name="Andrews J."/>
            <person name="Crease T.J."/>
            <person name="Tang H."/>
            <person name="Lucas S.M."/>
            <person name="Robertson H.M."/>
            <person name="Bork P."/>
            <person name="Koonin E.V."/>
            <person name="Zdobnov E.M."/>
            <person name="Grigoriev I.V."/>
            <person name="Lynch M."/>
            <person name="Boore J.L."/>
        </authorList>
    </citation>
    <scope>NUCLEOTIDE SEQUENCE [LARGE SCALE GENOMIC DNA]</scope>
</reference>
<evidence type="ECO:0000256" key="1">
    <source>
        <dbReference type="ARBA" id="ARBA00022536"/>
    </source>
</evidence>
<dbReference type="PROSITE" id="PS50105">
    <property type="entry name" value="SAM_DOMAIN"/>
    <property type="match status" value="1"/>
</dbReference>
<dbReference type="PhylomeDB" id="E9GTF2"/>
<dbReference type="PROSITE" id="PS50026">
    <property type="entry name" value="EGF_3"/>
    <property type="match status" value="2"/>
</dbReference>
<dbReference type="KEGG" id="dpx:DAPPUDRAFT_247963"/>
<dbReference type="Proteomes" id="UP000000305">
    <property type="component" value="Unassembled WGS sequence"/>
</dbReference>
<dbReference type="InParanoid" id="E9GTF2"/>
<evidence type="ECO:0000256" key="6">
    <source>
        <dbReference type="SAM" id="MobiDB-lite"/>
    </source>
</evidence>
<feature type="disulfide bond" evidence="5">
    <location>
        <begin position="90"/>
        <end position="99"/>
    </location>
</feature>
<evidence type="ECO:0000313" key="9">
    <source>
        <dbReference type="EMBL" id="EFX77075.1"/>
    </source>
</evidence>
<dbReference type="HOGENOM" id="CLU_1016565_0_0_1"/>
<keyword evidence="4 5" id="KW-1015">Disulfide bond</keyword>
<evidence type="ECO:0000256" key="3">
    <source>
        <dbReference type="ARBA" id="ARBA00022737"/>
    </source>
</evidence>
<protein>
    <recommendedName>
        <fullName evidence="11">EGF-like domain-containing protein</fullName>
    </recommendedName>
</protein>
<feature type="domain" description="EGF-like" evidence="7">
    <location>
        <begin position="191"/>
        <end position="233"/>
    </location>
</feature>
<organism evidence="9 10">
    <name type="scientific">Daphnia pulex</name>
    <name type="common">Water flea</name>
    <dbReference type="NCBI Taxonomy" id="6669"/>
    <lineage>
        <taxon>Eukaryota</taxon>
        <taxon>Metazoa</taxon>
        <taxon>Ecdysozoa</taxon>
        <taxon>Arthropoda</taxon>
        <taxon>Crustacea</taxon>
        <taxon>Branchiopoda</taxon>
        <taxon>Diplostraca</taxon>
        <taxon>Cladocera</taxon>
        <taxon>Anomopoda</taxon>
        <taxon>Daphniidae</taxon>
        <taxon>Daphnia</taxon>
    </lineage>
</organism>
<evidence type="ECO:0000256" key="4">
    <source>
        <dbReference type="ARBA" id="ARBA00023157"/>
    </source>
</evidence>
<name>E9GTF2_DAPPU</name>
<dbReference type="GO" id="GO:0005112">
    <property type="term" value="F:Notch binding"/>
    <property type="evidence" value="ECO:0000318"/>
    <property type="project" value="GO_Central"/>
</dbReference>
<dbReference type="InterPro" id="IPR000742">
    <property type="entry name" value="EGF"/>
</dbReference>
<keyword evidence="10" id="KW-1185">Reference proteome</keyword>
<feature type="domain" description="EGF-like" evidence="7">
    <location>
        <begin position="55"/>
        <end position="100"/>
    </location>
</feature>
<dbReference type="Gene3D" id="1.10.150.50">
    <property type="entry name" value="Transcription Factor, Ets-1"/>
    <property type="match status" value="1"/>
</dbReference>
<dbReference type="PANTHER" id="PTHR24049:SF22">
    <property type="entry name" value="DROSOPHILA CRUMBS HOMOLOG"/>
    <property type="match status" value="1"/>
</dbReference>
<keyword evidence="1 5" id="KW-0245">EGF-like domain</keyword>
<dbReference type="STRING" id="6669.E9GTF2"/>
<dbReference type="AlphaFoldDB" id="E9GTF2"/>